<evidence type="ECO:0000256" key="1">
    <source>
        <dbReference type="SAM" id="SignalP"/>
    </source>
</evidence>
<dbReference type="OrthoDB" id="8974596at2"/>
<feature type="chain" id="PRO_5022963775" description="DNA transfer protein p32" evidence="1">
    <location>
        <begin position="26"/>
        <end position="248"/>
    </location>
</feature>
<protein>
    <recommendedName>
        <fullName evidence="4">DNA transfer protein p32</fullName>
    </recommendedName>
</protein>
<dbReference type="EMBL" id="CABPSA010000004">
    <property type="protein sequence ID" value="VVE10642.1"/>
    <property type="molecule type" value="Genomic_DNA"/>
</dbReference>
<organism evidence="2 3">
    <name type="scientific">Pandoraea commovens</name>
    <dbReference type="NCBI Taxonomy" id="2508289"/>
    <lineage>
        <taxon>Bacteria</taxon>
        <taxon>Pseudomonadati</taxon>
        <taxon>Pseudomonadota</taxon>
        <taxon>Betaproteobacteria</taxon>
        <taxon>Burkholderiales</taxon>
        <taxon>Burkholderiaceae</taxon>
        <taxon>Pandoraea</taxon>
    </lineage>
</organism>
<keyword evidence="1" id="KW-0732">Signal</keyword>
<name>A0A5E4VEJ1_9BURK</name>
<evidence type="ECO:0000313" key="3">
    <source>
        <dbReference type="Proteomes" id="UP000343335"/>
    </source>
</evidence>
<dbReference type="RefSeq" id="WP_150664644.1">
    <property type="nucleotide sequence ID" value="NZ_CABPSA010000004.1"/>
</dbReference>
<sequence length="248" mass="24078">MCVAAAIAGGAVASAGIGAMASSSAADTQADAANRAADVSAAQYQQTREDLAPYRDFGAKAIAGLDTALANPLLSASFTAPTAAEAAATPGYQFTLDQGLKAAQNSASARGLGASGAAIKGAEAYATGLADSTYNDTFNRNLAAFKTNYSSASDSVNRLLASAGLGQNAAAQTGNAGAQAANSVANSITGAGNASAAGTVGVGNAISGGISSATNGILLNNLLSNNNTSMYGSRGAFNTSDFSNPAGW</sequence>
<feature type="signal peptide" evidence="1">
    <location>
        <begin position="1"/>
        <end position="25"/>
    </location>
</feature>
<accession>A0A5E4VEJ1</accession>
<gene>
    <name evidence="2" type="ORF">PCO31010_02630</name>
</gene>
<evidence type="ECO:0008006" key="4">
    <source>
        <dbReference type="Google" id="ProtNLM"/>
    </source>
</evidence>
<reference evidence="2 3" key="1">
    <citation type="submission" date="2019-08" db="EMBL/GenBank/DDBJ databases">
        <authorList>
            <person name="Peeters C."/>
        </authorList>
    </citation>
    <scope>NUCLEOTIDE SEQUENCE [LARGE SCALE GENOMIC DNA]</scope>
    <source>
        <strain evidence="2 3">LMG 31010</strain>
    </source>
</reference>
<dbReference type="AlphaFoldDB" id="A0A5E4VEJ1"/>
<proteinExistence type="predicted"/>
<evidence type="ECO:0000313" key="2">
    <source>
        <dbReference type="EMBL" id="VVE10642.1"/>
    </source>
</evidence>
<dbReference type="Proteomes" id="UP000343335">
    <property type="component" value="Unassembled WGS sequence"/>
</dbReference>